<dbReference type="InterPro" id="IPR022672">
    <property type="entry name" value="Hexokinase_N"/>
</dbReference>
<dbReference type="EC" id="2.7.1.-" evidence="9"/>
<evidence type="ECO:0000256" key="10">
    <source>
        <dbReference type="SAM" id="Phobius"/>
    </source>
</evidence>
<dbReference type="GO" id="GO:0005829">
    <property type="term" value="C:cytosol"/>
    <property type="evidence" value="ECO:0007669"/>
    <property type="project" value="TreeGrafter"/>
</dbReference>
<keyword evidence="5 9" id="KW-0547">Nucleotide-binding</keyword>
<dbReference type="GO" id="GO:0005524">
    <property type="term" value="F:ATP binding"/>
    <property type="evidence" value="ECO:0007669"/>
    <property type="project" value="UniProtKB-UniRule"/>
</dbReference>
<gene>
    <name evidence="13" type="ORF">ISN45_Aa01g031570</name>
</gene>
<dbReference type="GO" id="GO:0005536">
    <property type="term" value="F:D-glucose binding"/>
    <property type="evidence" value="ECO:0007669"/>
    <property type="project" value="InterPro"/>
</dbReference>
<evidence type="ECO:0000256" key="2">
    <source>
        <dbReference type="ARBA" id="ARBA00005028"/>
    </source>
</evidence>
<keyword evidence="10" id="KW-0812">Transmembrane</keyword>
<protein>
    <recommendedName>
        <fullName evidence="9">Phosphotransferase</fullName>
        <ecNumber evidence="9">2.7.1.-</ecNumber>
    </recommendedName>
</protein>
<dbReference type="GO" id="GO:0008865">
    <property type="term" value="F:fructokinase activity"/>
    <property type="evidence" value="ECO:0007669"/>
    <property type="project" value="TreeGrafter"/>
</dbReference>
<dbReference type="PANTHER" id="PTHR19443">
    <property type="entry name" value="HEXOKINASE"/>
    <property type="match status" value="1"/>
</dbReference>
<keyword evidence="10" id="KW-0472">Membrane</keyword>
<evidence type="ECO:0000256" key="1">
    <source>
        <dbReference type="ARBA" id="ARBA00004888"/>
    </source>
</evidence>
<evidence type="ECO:0000256" key="3">
    <source>
        <dbReference type="ARBA" id="ARBA00009225"/>
    </source>
</evidence>
<dbReference type="Pfam" id="PF00349">
    <property type="entry name" value="Hexokinase_1"/>
    <property type="match status" value="1"/>
</dbReference>
<sequence length="520" mass="57330">MSLMFTSPVLTPTIGSFTFSSRRSNYIVMSAVRSNSASTCPVLTKFQKDCDTPTPYLRNVANAIADDMRAGLAVEGGGDLDMILTYVDALPSGNEEGLFYALDLGGTNFRVRSVQLGGKKKRVIATESEQISIPQKLMIGTSEELFGFIAAKLASFVAKEKPGRFQLEEGRKREIGFTFSFPVKQTSIDSGTLIKWTKGFKVSGMEGKNVVACLNEAMEAHGLDMRVSALVNDGVGTLAGARYSDEDVMIGVILGTGTNACYVEQKHAIPKLQSKSSSGTTIINTEWGGFSKVLPQTIFDQEMDANSPNRGEHVVEFYPFFNNIYVFLFLFLQLFTVCVWMKLYEKMISGMYLGEIVRRVLLQMCETSDLFGQFVPVKLSTPFELRTEHLCKMQEDTTDDLQTVGSVLYNILEVEANLNARRRVVEVCDTVVKRGGRLAGAGIVAILEKIEEETKRMGSGKRTVVAMDGALYEKYPQYRQYMQDALVELLGDKLSHIAIKHTKDVSGLGAALLAATNSIY</sequence>
<evidence type="ECO:0000256" key="6">
    <source>
        <dbReference type="ARBA" id="ARBA00022777"/>
    </source>
</evidence>
<comment type="caution">
    <text evidence="13">The sequence shown here is derived from an EMBL/GenBank/DDBJ whole genome shotgun (WGS) entry which is preliminary data.</text>
</comment>
<dbReference type="GO" id="GO:0006096">
    <property type="term" value="P:glycolytic process"/>
    <property type="evidence" value="ECO:0007669"/>
    <property type="project" value="UniProtKB-KW"/>
</dbReference>
<dbReference type="InterPro" id="IPR022673">
    <property type="entry name" value="Hexokinase_C"/>
</dbReference>
<accession>A0A8T2CBN4</accession>
<evidence type="ECO:0000256" key="9">
    <source>
        <dbReference type="RuleBase" id="RU362007"/>
    </source>
</evidence>
<keyword evidence="6 9" id="KW-0418">Kinase</keyword>
<dbReference type="AlphaFoldDB" id="A0A8T2CBN4"/>
<evidence type="ECO:0000256" key="4">
    <source>
        <dbReference type="ARBA" id="ARBA00022679"/>
    </source>
</evidence>
<dbReference type="GO" id="GO:0006006">
    <property type="term" value="P:glucose metabolic process"/>
    <property type="evidence" value="ECO:0007669"/>
    <property type="project" value="TreeGrafter"/>
</dbReference>
<keyword evidence="14" id="KW-1185">Reference proteome</keyword>
<organism evidence="13 14">
    <name type="scientific">Arabidopsis thaliana x Arabidopsis arenosa</name>
    <dbReference type="NCBI Taxonomy" id="1240361"/>
    <lineage>
        <taxon>Eukaryota</taxon>
        <taxon>Viridiplantae</taxon>
        <taxon>Streptophyta</taxon>
        <taxon>Embryophyta</taxon>
        <taxon>Tracheophyta</taxon>
        <taxon>Spermatophyta</taxon>
        <taxon>Magnoliopsida</taxon>
        <taxon>eudicotyledons</taxon>
        <taxon>Gunneridae</taxon>
        <taxon>Pentapetalae</taxon>
        <taxon>rosids</taxon>
        <taxon>malvids</taxon>
        <taxon>Brassicales</taxon>
        <taxon>Brassicaceae</taxon>
        <taxon>Camelineae</taxon>
        <taxon>Arabidopsis</taxon>
    </lineage>
</organism>
<dbReference type="InterPro" id="IPR001312">
    <property type="entry name" value="Hexokinase"/>
</dbReference>
<dbReference type="EMBL" id="JAEFBK010000006">
    <property type="protein sequence ID" value="KAG7594404.1"/>
    <property type="molecule type" value="Genomic_DNA"/>
</dbReference>
<dbReference type="Pfam" id="PF03727">
    <property type="entry name" value="Hexokinase_2"/>
    <property type="match status" value="2"/>
</dbReference>
<evidence type="ECO:0000256" key="5">
    <source>
        <dbReference type="ARBA" id="ARBA00022741"/>
    </source>
</evidence>
<feature type="transmembrane region" description="Helical" evidence="10">
    <location>
        <begin position="324"/>
        <end position="343"/>
    </location>
</feature>
<keyword evidence="4 9" id="KW-0808">Transferase</keyword>
<dbReference type="InterPro" id="IPR019807">
    <property type="entry name" value="Hexokinase_BS"/>
</dbReference>
<feature type="domain" description="Hexokinase C-terminal" evidence="12">
    <location>
        <begin position="250"/>
        <end position="316"/>
    </location>
</feature>
<dbReference type="GO" id="GO:0005739">
    <property type="term" value="C:mitochondrion"/>
    <property type="evidence" value="ECO:0007669"/>
    <property type="project" value="TreeGrafter"/>
</dbReference>
<feature type="domain" description="Hexokinase N-terminal" evidence="11">
    <location>
        <begin position="43"/>
        <end position="243"/>
    </location>
</feature>
<dbReference type="PANTHER" id="PTHR19443:SF63">
    <property type="entry name" value="HEXOKINASE-LIKE 1 PROTEIN-RELATED"/>
    <property type="match status" value="1"/>
</dbReference>
<evidence type="ECO:0000313" key="13">
    <source>
        <dbReference type="EMBL" id="KAG7594404.1"/>
    </source>
</evidence>
<evidence type="ECO:0000313" key="14">
    <source>
        <dbReference type="Proteomes" id="UP000694240"/>
    </source>
</evidence>
<evidence type="ECO:0000256" key="8">
    <source>
        <dbReference type="ARBA" id="ARBA00023152"/>
    </source>
</evidence>
<dbReference type="PROSITE" id="PS00378">
    <property type="entry name" value="HEXOKINASE_1"/>
    <property type="match status" value="1"/>
</dbReference>
<dbReference type="Proteomes" id="UP000694240">
    <property type="component" value="Chromosome 6"/>
</dbReference>
<dbReference type="FunFam" id="3.30.420.40:FF:000034">
    <property type="entry name" value="Phosphotransferase"/>
    <property type="match status" value="1"/>
</dbReference>
<feature type="domain" description="Hexokinase C-terminal" evidence="12">
    <location>
        <begin position="342"/>
        <end position="515"/>
    </location>
</feature>
<evidence type="ECO:0000259" key="12">
    <source>
        <dbReference type="Pfam" id="PF03727"/>
    </source>
</evidence>
<comment type="pathway">
    <text evidence="2">Carbohydrate metabolism; hexose metabolism.</text>
</comment>
<comment type="similarity">
    <text evidence="3 9">Belongs to the hexokinase family.</text>
</comment>
<name>A0A8T2CBN4_9BRAS</name>
<dbReference type="CDD" id="cd24020">
    <property type="entry name" value="ASKHA_NBD_HK_plant"/>
    <property type="match status" value="1"/>
</dbReference>
<reference evidence="13 14" key="1">
    <citation type="submission" date="2020-12" db="EMBL/GenBank/DDBJ databases">
        <title>Concerted genomic and epigenomic changes stabilize Arabidopsis allopolyploids.</title>
        <authorList>
            <person name="Chen Z."/>
        </authorList>
    </citation>
    <scope>NUCLEOTIDE SEQUENCE [LARGE SCALE GENOMIC DNA]</scope>
    <source>
        <strain evidence="13">Allo738</strain>
        <tissue evidence="13">Leaf</tissue>
    </source>
</reference>
<dbReference type="GO" id="GO:0004340">
    <property type="term" value="F:glucokinase activity"/>
    <property type="evidence" value="ECO:0007669"/>
    <property type="project" value="TreeGrafter"/>
</dbReference>
<evidence type="ECO:0000256" key="7">
    <source>
        <dbReference type="ARBA" id="ARBA00022840"/>
    </source>
</evidence>
<dbReference type="PROSITE" id="PS51748">
    <property type="entry name" value="HEXOKINASE_2"/>
    <property type="match status" value="1"/>
</dbReference>
<dbReference type="GO" id="GO:0001678">
    <property type="term" value="P:intracellular glucose homeostasis"/>
    <property type="evidence" value="ECO:0007669"/>
    <property type="project" value="InterPro"/>
</dbReference>
<comment type="pathway">
    <text evidence="1">Carbohydrate degradation; glycolysis; D-glyceraldehyde 3-phosphate and glycerone phosphate from D-glucose: step 1/4.</text>
</comment>
<keyword evidence="7 9" id="KW-0067">ATP-binding</keyword>
<keyword evidence="10" id="KW-1133">Transmembrane helix</keyword>
<proteinExistence type="inferred from homology"/>
<evidence type="ECO:0000259" key="11">
    <source>
        <dbReference type="Pfam" id="PF00349"/>
    </source>
</evidence>
<keyword evidence="8 9" id="KW-0324">Glycolysis</keyword>